<dbReference type="EMBL" id="JACGCI010000020">
    <property type="protein sequence ID" value="KAF6757898.1"/>
    <property type="molecule type" value="Genomic_DNA"/>
</dbReference>
<keyword evidence="3" id="KW-1185">Reference proteome</keyword>
<gene>
    <name evidence="2" type="ORF">DFP72DRAFT_208536</name>
</gene>
<proteinExistence type="predicted"/>
<comment type="caution">
    <text evidence="2">The sequence shown here is derived from an EMBL/GenBank/DDBJ whole genome shotgun (WGS) entry which is preliminary data.</text>
</comment>
<dbReference type="Proteomes" id="UP000521943">
    <property type="component" value="Unassembled WGS sequence"/>
</dbReference>
<feature type="compositionally biased region" description="Low complexity" evidence="1">
    <location>
        <begin position="211"/>
        <end position="224"/>
    </location>
</feature>
<evidence type="ECO:0000313" key="3">
    <source>
        <dbReference type="Proteomes" id="UP000521943"/>
    </source>
</evidence>
<name>A0A8H6I5N3_9AGAR</name>
<organism evidence="2 3">
    <name type="scientific">Ephemerocybe angulata</name>
    <dbReference type="NCBI Taxonomy" id="980116"/>
    <lineage>
        <taxon>Eukaryota</taxon>
        <taxon>Fungi</taxon>
        <taxon>Dikarya</taxon>
        <taxon>Basidiomycota</taxon>
        <taxon>Agaricomycotina</taxon>
        <taxon>Agaricomycetes</taxon>
        <taxon>Agaricomycetidae</taxon>
        <taxon>Agaricales</taxon>
        <taxon>Agaricineae</taxon>
        <taxon>Psathyrellaceae</taxon>
        <taxon>Ephemerocybe</taxon>
    </lineage>
</organism>
<accession>A0A8H6I5N3</accession>
<reference evidence="2 3" key="1">
    <citation type="submission" date="2020-07" db="EMBL/GenBank/DDBJ databases">
        <title>Comparative genomics of pyrophilous fungi reveals a link between fire events and developmental genes.</title>
        <authorList>
            <consortium name="DOE Joint Genome Institute"/>
            <person name="Steindorff A.S."/>
            <person name="Carver A."/>
            <person name="Calhoun S."/>
            <person name="Stillman K."/>
            <person name="Liu H."/>
            <person name="Lipzen A."/>
            <person name="Pangilinan J."/>
            <person name="Labutti K."/>
            <person name="Bruns T.D."/>
            <person name="Grigoriev I.V."/>
        </authorList>
    </citation>
    <scope>NUCLEOTIDE SEQUENCE [LARGE SCALE GENOMIC DNA]</scope>
    <source>
        <strain evidence="2 3">CBS 144469</strain>
    </source>
</reference>
<sequence>MSIPGFRDSPFKMFGLPDLTLPSPPPGAEDFLASLSSLGLPPLPPPKESLQQELKMMVNFQKLVEQEIEKMDPELFEGEREVPGSKIWRLFDAREKLDGIIPGLLILQDEVDNFVPAPKDAKGKGKWKWKWKGKGKGNGSAVEEDDELDNYIRQRTMEILRPDRDIVYFFRLKWEGVLPSKFVSVVLGGGVKGPSPSTSGTHCQCAGGKCSSSSSGAAGPSRSPLGDIDEDDETTPTIKRVELPNF</sequence>
<protein>
    <submittedName>
        <fullName evidence="2">Uncharacterized protein</fullName>
    </submittedName>
</protein>
<evidence type="ECO:0000256" key="1">
    <source>
        <dbReference type="SAM" id="MobiDB-lite"/>
    </source>
</evidence>
<feature type="region of interest" description="Disordered" evidence="1">
    <location>
        <begin position="194"/>
        <end position="246"/>
    </location>
</feature>
<evidence type="ECO:0000313" key="2">
    <source>
        <dbReference type="EMBL" id="KAF6757898.1"/>
    </source>
</evidence>
<dbReference type="AlphaFoldDB" id="A0A8H6I5N3"/>